<name>A0A1D8UYX1_9PROT</name>
<proteinExistence type="predicted"/>
<dbReference type="InterPro" id="IPR012902">
    <property type="entry name" value="N_methyl_site"/>
</dbReference>
<keyword evidence="1" id="KW-0614">Plasmid</keyword>
<dbReference type="OrthoDB" id="7267284at2"/>
<evidence type="ECO:0000313" key="1">
    <source>
        <dbReference type="EMBL" id="AOX18840.1"/>
    </source>
</evidence>
<dbReference type="EMBL" id="CP014677">
    <property type="protein sequence ID" value="AOX18840.1"/>
    <property type="molecule type" value="Genomic_DNA"/>
</dbReference>
<sequence length="204" mass="22480">MTRICDHCDRAEENRESGFTLLEILVGLMVFSLILLALEKGTQTALMAFDRQRTAIGSQGELEAVDGFLRRLIAHADAGGIQGGLVFSGRPQGFVLRGILPLSLGGSNDAMADFRLGVDAFHHLTLSWTPYRHIRDDKISIHNNVILNKIDHIECHYLTGTQWAENWSGNGLPSLIKLRFVFPSGDARHWPDIVAAPLLAQTPG</sequence>
<accession>A0A1D8UYX1</accession>
<protein>
    <submittedName>
        <fullName evidence="1">Uncharacterized protein</fullName>
    </submittedName>
</protein>
<organism evidence="1 2">
    <name type="scientific">Kozakia baliensis</name>
    <dbReference type="NCBI Taxonomy" id="153496"/>
    <lineage>
        <taxon>Bacteria</taxon>
        <taxon>Pseudomonadati</taxon>
        <taxon>Pseudomonadota</taxon>
        <taxon>Alphaproteobacteria</taxon>
        <taxon>Acetobacterales</taxon>
        <taxon>Acetobacteraceae</taxon>
        <taxon>Kozakia</taxon>
    </lineage>
</organism>
<dbReference type="Proteomes" id="UP000179145">
    <property type="component" value="Plasmid pKB14400_3"/>
</dbReference>
<reference evidence="1 2" key="1">
    <citation type="journal article" date="2016" name="Microb. Cell Fact.">
        <title>Dissection of exopolysaccharide biosynthesis in Kozakia baliensis.</title>
        <authorList>
            <person name="Brandt J.U."/>
            <person name="Jakob F."/>
            <person name="Behr J."/>
            <person name="Geissler A.J."/>
            <person name="Vogel R.F."/>
        </authorList>
    </citation>
    <scope>NUCLEOTIDE SEQUENCE [LARGE SCALE GENOMIC DNA]</scope>
    <source>
        <strain evidence="1 2">DSM 14400</strain>
        <plasmid evidence="2">Plasmid pkb14400_3</plasmid>
    </source>
</reference>
<dbReference type="Pfam" id="PF07963">
    <property type="entry name" value="N_methyl"/>
    <property type="match status" value="1"/>
</dbReference>
<dbReference type="RefSeq" id="WP_070404275.1">
    <property type="nucleotide sequence ID" value="NZ_BJVW01000036.1"/>
</dbReference>
<keyword evidence="2" id="KW-1185">Reference proteome</keyword>
<evidence type="ECO:0000313" key="2">
    <source>
        <dbReference type="Proteomes" id="UP000179145"/>
    </source>
</evidence>
<gene>
    <name evidence="1" type="ORF">A0U89_16270</name>
</gene>
<dbReference type="PROSITE" id="PS00409">
    <property type="entry name" value="PROKAR_NTER_METHYL"/>
    <property type="match status" value="1"/>
</dbReference>
<geneLocation type="plasmid" evidence="2">
    <name>pkb14400_3</name>
</geneLocation>
<dbReference type="AlphaFoldDB" id="A0A1D8UYX1"/>
<dbReference type="KEGG" id="kba:A0U89_16270"/>
<dbReference type="NCBIfam" id="TIGR02532">
    <property type="entry name" value="IV_pilin_GFxxxE"/>
    <property type="match status" value="1"/>
</dbReference>